<comment type="caution">
    <text evidence="5">The sequence shown here is derived from an EMBL/GenBank/DDBJ whole genome shotgun (WGS) entry which is preliminary data.</text>
</comment>
<feature type="domain" description="Integrase catalytic" evidence="4">
    <location>
        <begin position="1"/>
        <end position="104"/>
    </location>
</feature>
<keyword evidence="2" id="KW-0863">Zinc-finger</keyword>
<dbReference type="SUPFAM" id="SSF57903">
    <property type="entry name" value="FYVE/PHD zinc finger"/>
    <property type="match status" value="1"/>
</dbReference>
<dbReference type="Gene3D" id="3.40.395.10">
    <property type="entry name" value="Adenoviral Proteinase, Chain A"/>
    <property type="match status" value="1"/>
</dbReference>
<dbReference type="EMBL" id="JBHFQA010000006">
    <property type="protein sequence ID" value="KAL2098312.1"/>
    <property type="molecule type" value="Genomic_DNA"/>
</dbReference>
<keyword evidence="6" id="KW-1185">Reference proteome</keyword>
<evidence type="ECO:0000313" key="6">
    <source>
        <dbReference type="Proteomes" id="UP001591681"/>
    </source>
</evidence>
<evidence type="ECO:0000259" key="4">
    <source>
        <dbReference type="PROSITE" id="PS50994"/>
    </source>
</evidence>
<evidence type="ECO:0000256" key="2">
    <source>
        <dbReference type="ARBA" id="ARBA00022771"/>
    </source>
</evidence>
<dbReference type="InterPro" id="IPR036397">
    <property type="entry name" value="RNaseH_sf"/>
</dbReference>
<dbReference type="Gene3D" id="3.30.40.10">
    <property type="entry name" value="Zinc/RING finger domain, C3HC4 (zinc finger)"/>
    <property type="match status" value="1"/>
</dbReference>
<dbReference type="PROSITE" id="PS50994">
    <property type="entry name" value="INTEGRASE"/>
    <property type="match status" value="1"/>
</dbReference>
<dbReference type="PANTHER" id="PTHR34718">
    <property type="entry name" value="PHD-TYPE DOMAIN-CONTAINING PROTEIN"/>
    <property type="match status" value="1"/>
</dbReference>
<dbReference type="Gene3D" id="3.30.420.10">
    <property type="entry name" value="Ribonuclease H-like superfamily/Ribonuclease H"/>
    <property type="match status" value="1"/>
</dbReference>
<dbReference type="PROSITE" id="PS01359">
    <property type="entry name" value="ZF_PHD_1"/>
    <property type="match status" value="1"/>
</dbReference>
<dbReference type="Proteomes" id="UP001591681">
    <property type="component" value="Unassembled WGS sequence"/>
</dbReference>
<dbReference type="InterPro" id="IPR012337">
    <property type="entry name" value="RNaseH-like_sf"/>
</dbReference>
<dbReference type="InterPro" id="IPR013083">
    <property type="entry name" value="Znf_RING/FYVE/PHD"/>
</dbReference>
<keyword evidence="3" id="KW-0862">Zinc</keyword>
<evidence type="ECO:0000256" key="3">
    <source>
        <dbReference type="ARBA" id="ARBA00022833"/>
    </source>
</evidence>
<sequence>MMDIFLTHGAPEVILTDRGREFWNNVVNEEMFRMCGIKHCMSSAYHPQTNDERTNQTLKVAIGKSLHGHQERWEEHLKAIVFANNTSIQCSSRFTPFRLMYGQEPRLFTEVLPNAISFHATLKDIGYVVIILHLEIKLFFTQVLVNLEKAQKRQKDAYQHRTKKRTKRFLIKPGMVVLKKDERKRGRPGMAMKPDWPTTYRVIGVEGNLVQLETMDGVPLKSRTPYASVKPLRTSLSGPLQLSHLLIAMCGLTYFYLSQVTCTVPPSALSSQRETGQMPGSTTEEETLENSDIVVSGVQLGQPVVASLSDRVEEIRAMVLQPYTWLDDHAIDHAMALLRAQYPHIGGLLSTTSLGLLTHVPPPSTQWFVQIINISGNHWVAVSTLGCQVGYVNVYDSLHQTYTEDFAAQVTSLFCFAGNTVRLQWPDVQQQKGASDCGLFAIANSLTLCRGEDPRNVQYHQGYMRAHLCSSLQAGVLTPFPSMVRSASAVPLHIREVEVHCYCRRSMRAGKEDVVTCGRCGKVFHQDCIAPHDGPVYICYSCTVIRSL</sequence>
<dbReference type="PANTHER" id="PTHR34718:SF2">
    <property type="entry name" value="PHD-TYPE DOMAIN-CONTAINING PROTEIN"/>
    <property type="match status" value="1"/>
</dbReference>
<protein>
    <recommendedName>
        <fullName evidence="4">Integrase catalytic domain-containing protein</fullName>
    </recommendedName>
</protein>
<evidence type="ECO:0000313" key="5">
    <source>
        <dbReference type="EMBL" id="KAL2098312.1"/>
    </source>
</evidence>
<gene>
    <name evidence="5" type="ORF">ACEWY4_007519</name>
</gene>
<dbReference type="InterPro" id="IPR011011">
    <property type="entry name" value="Znf_FYVE_PHD"/>
</dbReference>
<name>A0ABD1KGW4_9TELE</name>
<reference evidence="5 6" key="1">
    <citation type="submission" date="2024-09" db="EMBL/GenBank/DDBJ databases">
        <title>A chromosome-level genome assembly of Gray's grenadier anchovy, Coilia grayii.</title>
        <authorList>
            <person name="Fu Z."/>
        </authorList>
    </citation>
    <scope>NUCLEOTIDE SEQUENCE [LARGE SCALE GENOMIC DNA]</scope>
    <source>
        <strain evidence="5">G4</strain>
        <tissue evidence="5">Muscle</tissue>
    </source>
</reference>
<dbReference type="InterPro" id="IPR038765">
    <property type="entry name" value="Papain-like_cys_pep_sf"/>
</dbReference>
<dbReference type="SUPFAM" id="SSF53098">
    <property type="entry name" value="Ribonuclease H-like"/>
    <property type="match status" value="1"/>
</dbReference>
<dbReference type="InterPro" id="IPR019786">
    <property type="entry name" value="Zinc_finger_PHD-type_CS"/>
</dbReference>
<dbReference type="AlphaFoldDB" id="A0ABD1KGW4"/>
<accession>A0ABD1KGW4</accession>
<dbReference type="GO" id="GO:0008270">
    <property type="term" value="F:zinc ion binding"/>
    <property type="evidence" value="ECO:0007669"/>
    <property type="project" value="UniProtKB-KW"/>
</dbReference>
<evidence type="ECO:0000256" key="1">
    <source>
        <dbReference type="ARBA" id="ARBA00022723"/>
    </source>
</evidence>
<proteinExistence type="predicted"/>
<dbReference type="InterPro" id="IPR001584">
    <property type="entry name" value="Integrase_cat-core"/>
</dbReference>
<keyword evidence="1" id="KW-0479">Metal-binding</keyword>
<organism evidence="5 6">
    <name type="scientific">Coilia grayii</name>
    <name type="common">Gray's grenadier anchovy</name>
    <dbReference type="NCBI Taxonomy" id="363190"/>
    <lineage>
        <taxon>Eukaryota</taxon>
        <taxon>Metazoa</taxon>
        <taxon>Chordata</taxon>
        <taxon>Craniata</taxon>
        <taxon>Vertebrata</taxon>
        <taxon>Euteleostomi</taxon>
        <taxon>Actinopterygii</taxon>
        <taxon>Neopterygii</taxon>
        <taxon>Teleostei</taxon>
        <taxon>Clupei</taxon>
        <taxon>Clupeiformes</taxon>
        <taxon>Clupeoidei</taxon>
        <taxon>Engraulidae</taxon>
        <taxon>Coilinae</taxon>
        <taxon>Coilia</taxon>
    </lineage>
</organism>
<dbReference type="SUPFAM" id="SSF54001">
    <property type="entry name" value="Cysteine proteinases"/>
    <property type="match status" value="1"/>
</dbReference>